<feature type="domain" description="Carrier" evidence="3">
    <location>
        <begin position="54"/>
        <end position="134"/>
    </location>
</feature>
<dbReference type="GO" id="GO:0016020">
    <property type="term" value="C:membrane"/>
    <property type="evidence" value="ECO:0007669"/>
    <property type="project" value="GOC"/>
</dbReference>
<evidence type="ECO:0000256" key="2">
    <source>
        <dbReference type="ARBA" id="ARBA00022553"/>
    </source>
</evidence>
<dbReference type="PANTHER" id="PTHR20863">
    <property type="entry name" value="ACYL CARRIER PROTEIN"/>
    <property type="match status" value="1"/>
</dbReference>
<dbReference type="GO" id="GO:0000036">
    <property type="term" value="F:acyl carrier activity"/>
    <property type="evidence" value="ECO:0007669"/>
    <property type="project" value="TreeGrafter"/>
</dbReference>
<keyword evidence="5" id="KW-1185">Reference proteome</keyword>
<accession>A0A1S6UAC1</accession>
<dbReference type="Gene3D" id="1.10.1200.10">
    <property type="entry name" value="ACP-like"/>
    <property type="match status" value="1"/>
</dbReference>
<dbReference type="PROSITE" id="PS50075">
    <property type="entry name" value="CARRIER"/>
    <property type="match status" value="1"/>
</dbReference>
<keyword evidence="2" id="KW-0597">Phosphoprotein</keyword>
<evidence type="ECO:0000259" key="3">
    <source>
        <dbReference type="PROSITE" id="PS50075"/>
    </source>
</evidence>
<dbReference type="Pfam" id="PF00550">
    <property type="entry name" value="PP-binding"/>
    <property type="match status" value="1"/>
</dbReference>
<dbReference type="InterPro" id="IPR003231">
    <property type="entry name" value="ACP"/>
</dbReference>
<name>A0A1S6UAC1_9CAUD</name>
<dbReference type="EMBL" id="KY630187">
    <property type="protein sequence ID" value="AQW88683.1"/>
    <property type="molecule type" value="Genomic_DNA"/>
</dbReference>
<evidence type="ECO:0000313" key="5">
    <source>
        <dbReference type="Proteomes" id="UP000221837"/>
    </source>
</evidence>
<evidence type="ECO:0000313" key="4">
    <source>
        <dbReference type="EMBL" id="AQW88683.1"/>
    </source>
</evidence>
<sequence>MQKLNNIKSELSSVYLNAKDSIERYNILNEMEKYMNELRTNFVEKLNKAEEQGHGVLARLQNIVAEHCIPEYDVSEVMHDETVSLRHVINELGLDSLDEIEIIMSIEECFEVELPDYDLELCQTINDVIKLIQK</sequence>
<proteinExistence type="predicted"/>
<dbReference type="InterPro" id="IPR009081">
    <property type="entry name" value="PP-bd_ACP"/>
</dbReference>
<dbReference type="GO" id="GO:0000035">
    <property type="term" value="F:acyl binding"/>
    <property type="evidence" value="ECO:0007669"/>
    <property type="project" value="TreeGrafter"/>
</dbReference>
<dbReference type="OrthoDB" id="41670at10239"/>
<reference evidence="4" key="1">
    <citation type="submission" date="2017-02" db="EMBL/GenBank/DDBJ databases">
        <title>Genome sequence of Serratia marcescens phage BF.</title>
        <authorList>
            <person name="Casey E."/>
            <person name="Fitzgerald B."/>
            <person name="Mahony J."/>
            <person name="Lugli G."/>
            <person name="Ventura M."/>
            <person name="van Sinderen D."/>
        </authorList>
    </citation>
    <scope>NUCLEOTIDE SEQUENCE [LARGE SCALE GENOMIC DNA]</scope>
</reference>
<gene>
    <name evidence="4" type="ORF">BF_0158</name>
</gene>
<organism evidence="4 5">
    <name type="scientific">Serratia phage BF</name>
    <dbReference type="NCBI Taxonomy" id="1962671"/>
    <lineage>
        <taxon>Viruses</taxon>
        <taxon>Duplodnaviria</taxon>
        <taxon>Heunggongvirae</taxon>
        <taxon>Uroviricota</taxon>
        <taxon>Caudoviricetes</taxon>
        <taxon>Eneladusvirus</taxon>
        <taxon>Eneladusvirus BF</taxon>
    </lineage>
</organism>
<dbReference type="SUPFAM" id="SSF47336">
    <property type="entry name" value="ACP-like"/>
    <property type="match status" value="1"/>
</dbReference>
<keyword evidence="1" id="KW-0596">Phosphopantetheine</keyword>
<evidence type="ECO:0000256" key="1">
    <source>
        <dbReference type="ARBA" id="ARBA00022450"/>
    </source>
</evidence>
<dbReference type="Proteomes" id="UP000221837">
    <property type="component" value="Genome"/>
</dbReference>
<dbReference type="GO" id="GO:0009245">
    <property type="term" value="P:lipid A biosynthetic process"/>
    <property type="evidence" value="ECO:0007669"/>
    <property type="project" value="TreeGrafter"/>
</dbReference>
<dbReference type="PANTHER" id="PTHR20863:SF76">
    <property type="entry name" value="CARRIER DOMAIN-CONTAINING PROTEIN"/>
    <property type="match status" value="1"/>
</dbReference>
<dbReference type="InterPro" id="IPR036736">
    <property type="entry name" value="ACP-like_sf"/>
</dbReference>
<protein>
    <submittedName>
        <fullName evidence="4">Acyl carrier protein</fullName>
    </submittedName>
</protein>